<evidence type="ECO:0000256" key="1">
    <source>
        <dbReference type="SAM" id="SignalP"/>
    </source>
</evidence>
<reference evidence="2 3" key="1">
    <citation type="journal article" date="2017" name="Antonie Van Leeuwenhoek">
        <title>Rhizobium rhizosphaerae sp. nov., a novel species isolated from rice rhizosphere.</title>
        <authorList>
            <person name="Zhao J.J."/>
            <person name="Zhang J."/>
            <person name="Zhang R.J."/>
            <person name="Zhang C.W."/>
            <person name="Yin H.Q."/>
            <person name="Zhang X.X."/>
        </authorList>
    </citation>
    <scope>NUCLEOTIDE SEQUENCE [LARGE SCALE GENOMIC DNA]</scope>
    <source>
        <strain evidence="2 3">KMM 241</strain>
    </source>
</reference>
<dbReference type="RefSeq" id="WP_006991859.1">
    <property type="nucleotide sequence ID" value="NZ_BAEP01000026.1"/>
</dbReference>
<evidence type="ECO:0008006" key="4">
    <source>
        <dbReference type="Google" id="ProtNLM"/>
    </source>
</evidence>
<comment type="caution">
    <text evidence="2">The sequence shown here is derived from an EMBL/GenBank/DDBJ whole genome shotgun (WGS) entry which is preliminary data.</text>
</comment>
<dbReference type="AlphaFoldDB" id="K6Z3Y4"/>
<evidence type="ECO:0000313" key="2">
    <source>
        <dbReference type="EMBL" id="GAC23708.1"/>
    </source>
</evidence>
<gene>
    <name evidence="2" type="ORF">GMES_1409</name>
</gene>
<feature type="chain" id="PRO_5003901755" description="DUF2946 domain-containing protein" evidence="1">
    <location>
        <begin position="26"/>
        <end position="118"/>
    </location>
</feature>
<dbReference type="Proteomes" id="UP000006263">
    <property type="component" value="Unassembled WGS sequence"/>
</dbReference>
<accession>K6Z3Y4</accession>
<organism evidence="2 3">
    <name type="scientific">Paraglaciecola mesophila KMM 241</name>
    <dbReference type="NCBI Taxonomy" id="1128912"/>
    <lineage>
        <taxon>Bacteria</taxon>
        <taxon>Pseudomonadati</taxon>
        <taxon>Pseudomonadota</taxon>
        <taxon>Gammaproteobacteria</taxon>
        <taxon>Alteromonadales</taxon>
        <taxon>Alteromonadaceae</taxon>
        <taxon>Paraglaciecola</taxon>
    </lineage>
</organism>
<sequence length="118" mass="13127">MQQFTTSLFCIAILLINSVSVSAHAFEDVGFHAHAYTHNVDDEATTERSNTGSLQACYCPDCFYSDNANSNVSLAIIALSPWLMPVEIETDSFIEVYVTLKRSIPPDDRPPIAFLMYT</sequence>
<dbReference type="OrthoDB" id="9977752at2"/>
<name>K6Z3Y4_9ALTE</name>
<dbReference type="EMBL" id="BAEP01000026">
    <property type="protein sequence ID" value="GAC23708.1"/>
    <property type="molecule type" value="Genomic_DNA"/>
</dbReference>
<evidence type="ECO:0000313" key="3">
    <source>
        <dbReference type="Proteomes" id="UP000006263"/>
    </source>
</evidence>
<proteinExistence type="predicted"/>
<protein>
    <recommendedName>
        <fullName evidence="4">DUF2946 domain-containing protein</fullName>
    </recommendedName>
</protein>
<keyword evidence="1" id="KW-0732">Signal</keyword>
<feature type="signal peptide" evidence="1">
    <location>
        <begin position="1"/>
        <end position="25"/>
    </location>
</feature>